<evidence type="ECO:0000313" key="4">
    <source>
        <dbReference type="Proteomes" id="UP000002668"/>
    </source>
</evidence>
<proteinExistence type="predicted"/>
<dbReference type="PANTHER" id="PTHR23159">
    <property type="entry name" value="CENTROSOMAL PROTEIN 2"/>
    <property type="match status" value="1"/>
</dbReference>
<keyword evidence="4" id="KW-1185">Reference proteome</keyword>
<feature type="compositionally biased region" description="Polar residues" evidence="2">
    <location>
        <begin position="536"/>
        <end position="545"/>
    </location>
</feature>
<dbReference type="AlphaFoldDB" id="E4ZU24"/>
<dbReference type="GeneID" id="13287567"/>
<name>E4ZU24_LEPMJ</name>
<dbReference type="PANTHER" id="PTHR23159:SF31">
    <property type="entry name" value="CENTROSOME-ASSOCIATED PROTEIN CEP250 ISOFORM X1"/>
    <property type="match status" value="1"/>
</dbReference>
<feature type="region of interest" description="Disordered" evidence="2">
    <location>
        <begin position="643"/>
        <end position="671"/>
    </location>
</feature>
<protein>
    <submittedName>
        <fullName evidence="3">Uncharacterized protein</fullName>
    </submittedName>
</protein>
<evidence type="ECO:0000256" key="2">
    <source>
        <dbReference type="SAM" id="MobiDB-lite"/>
    </source>
</evidence>
<feature type="region of interest" description="Disordered" evidence="2">
    <location>
        <begin position="471"/>
        <end position="515"/>
    </location>
</feature>
<dbReference type="OMA" id="WETEQSI"/>
<accession>E4ZU24</accession>
<feature type="coiled-coil region" evidence="1">
    <location>
        <begin position="358"/>
        <end position="453"/>
    </location>
</feature>
<dbReference type="eggNOG" id="ENOG502QYKI">
    <property type="taxonomic scope" value="Eukaryota"/>
</dbReference>
<sequence>MCTSEELRRNALRALTIKETQDMLCKFLNFLETRLDYPKKPCKTYAASQHQKLLSATIATLLMTAATAHVGEPSLSPTLVMALIEKQRKLPSYADSCSHSVPPLDRSAISLFQEASTPYTGQHLQDWRSRLNSELESQNHYQRDLIIRSVAQICQDLESRCSTVEEPLRRERDKTAELEEKVAELSKQVSVLQSRISDDELHLQGLDDEKELLEKEKREMSDANKRLILRIDNLKNEIAEADEKAKETLRNMEQLYAAREVEREEEYRAWTVRLKELNGMMDHMKVTQEEKESALRTLNGQYAQLQNRLNDSEQQLQNERITTSRQAGELTHLQTRNFDMETQLRGTEEELELTVSKLSELQVSHQELKESSEEVLKKLKMEYSNNMEAAVACAEAEKTSLHSQLRAAQQETLQLQGAYDDMYREGQLLQASISSLEVRTQELTELCSEQEEELYELRTLRRNVLASMGLGTQNPLAMRSPSRSEGKGVDPQTPRGSRELRHHPLVPPTQGTVPKAAPCAQDIRDADMDAITDQTFASSGASSFQNRDRNPVRPKPYPPFKVPTMHTPSVPKANTASKSTSRGLSPSKRSVLRQVSPNRRHTTVGFTPAEKAIGQGNRGRSLRDRRGSLEAFEQADVDMEEDFMAGTPLTPGNFLAGTGRVPDDDETATEL</sequence>
<feature type="region of interest" description="Disordered" evidence="2">
    <location>
        <begin position="536"/>
        <end position="626"/>
    </location>
</feature>
<reference evidence="4" key="1">
    <citation type="journal article" date="2011" name="Nat. Commun.">
        <title>Effector diversification within compartments of the Leptosphaeria maculans genome affected by Repeat-Induced Point mutations.</title>
        <authorList>
            <person name="Rouxel T."/>
            <person name="Grandaubert J."/>
            <person name="Hane J.K."/>
            <person name="Hoede C."/>
            <person name="van de Wouw A.P."/>
            <person name="Couloux A."/>
            <person name="Dominguez V."/>
            <person name="Anthouard V."/>
            <person name="Bally P."/>
            <person name="Bourras S."/>
            <person name="Cozijnsen A.J."/>
            <person name="Ciuffetti L.M."/>
            <person name="Degrave A."/>
            <person name="Dilmaghani A."/>
            <person name="Duret L."/>
            <person name="Fudal I."/>
            <person name="Goodwin S.B."/>
            <person name="Gout L."/>
            <person name="Glaser N."/>
            <person name="Linglin J."/>
            <person name="Kema G.H.J."/>
            <person name="Lapalu N."/>
            <person name="Lawrence C.B."/>
            <person name="May K."/>
            <person name="Meyer M."/>
            <person name="Ollivier B."/>
            <person name="Poulain J."/>
            <person name="Schoch C.L."/>
            <person name="Simon A."/>
            <person name="Spatafora J.W."/>
            <person name="Stachowiak A."/>
            <person name="Turgeon B.G."/>
            <person name="Tyler B.M."/>
            <person name="Vincent D."/>
            <person name="Weissenbach J."/>
            <person name="Amselem J."/>
            <person name="Quesneville H."/>
            <person name="Oliver R.P."/>
            <person name="Wincker P."/>
            <person name="Balesdent M.-H."/>
            <person name="Howlett B.J."/>
        </authorList>
    </citation>
    <scope>NUCLEOTIDE SEQUENCE [LARGE SCALE GENOMIC DNA]</scope>
    <source>
        <strain evidence="4">JN3 / isolate v23.1.3 / race Av1-4-5-6-7-8</strain>
    </source>
</reference>
<dbReference type="InParanoid" id="E4ZU24"/>
<evidence type="ECO:0000313" key="3">
    <source>
        <dbReference type="EMBL" id="CBX94734.1"/>
    </source>
</evidence>
<evidence type="ECO:0000256" key="1">
    <source>
        <dbReference type="SAM" id="Coils"/>
    </source>
</evidence>
<dbReference type="Proteomes" id="UP000002668">
    <property type="component" value="Genome"/>
</dbReference>
<dbReference type="HOGENOM" id="CLU_409420_0_0_1"/>
<feature type="compositionally biased region" description="Polar residues" evidence="2">
    <location>
        <begin position="572"/>
        <end position="597"/>
    </location>
</feature>
<keyword evidence="1" id="KW-0175">Coiled coil</keyword>
<dbReference type="VEuPathDB" id="FungiDB:LEMA_P117370.1"/>
<feature type="coiled-coil region" evidence="1">
    <location>
        <begin position="168"/>
        <end position="322"/>
    </location>
</feature>
<gene>
    <name evidence="3" type="ORF">LEMA_P117370.1</name>
</gene>
<dbReference type="EMBL" id="FP929125">
    <property type="protein sequence ID" value="CBX94734.1"/>
    <property type="molecule type" value="Genomic_DNA"/>
</dbReference>
<dbReference type="OrthoDB" id="5332870at2759"/>
<organism evidence="4">
    <name type="scientific">Leptosphaeria maculans (strain JN3 / isolate v23.1.3 / race Av1-4-5-6-7-8)</name>
    <name type="common">Blackleg fungus</name>
    <name type="synonym">Phoma lingam</name>
    <dbReference type="NCBI Taxonomy" id="985895"/>
    <lineage>
        <taxon>Eukaryota</taxon>
        <taxon>Fungi</taxon>
        <taxon>Dikarya</taxon>
        <taxon>Ascomycota</taxon>
        <taxon>Pezizomycotina</taxon>
        <taxon>Dothideomycetes</taxon>
        <taxon>Pleosporomycetidae</taxon>
        <taxon>Pleosporales</taxon>
        <taxon>Pleosporineae</taxon>
        <taxon>Leptosphaeriaceae</taxon>
        <taxon>Plenodomus</taxon>
        <taxon>Plenodomus lingam/Leptosphaeria maculans species complex</taxon>
    </lineage>
</organism>